<keyword evidence="4 9" id="KW-0472">Membrane</keyword>
<feature type="transmembrane region" description="Helical" evidence="9">
    <location>
        <begin position="292"/>
        <end position="312"/>
    </location>
</feature>
<name>D8T176_SELML</name>
<dbReference type="OMA" id="HECCLIG"/>
<feature type="transmembrane region" description="Helical" evidence="9">
    <location>
        <begin position="99"/>
        <end position="117"/>
    </location>
</feature>
<feature type="transmembrane region" description="Helical" evidence="9">
    <location>
        <begin position="147"/>
        <end position="165"/>
    </location>
</feature>
<evidence type="ECO:0000256" key="2">
    <source>
        <dbReference type="ARBA" id="ARBA00022692"/>
    </source>
</evidence>
<dbReference type="InterPro" id="IPR036259">
    <property type="entry name" value="MFS_trans_sf"/>
</dbReference>
<keyword evidence="5" id="KW-0325">Glycoprotein</keyword>
<feature type="transmembrane region" description="Helical" evidence="9">
    <location>
        <begin position="433"/>
        <end position="457"/>
    </location>
</feature>
<evidence type="ECO:0000256" key="5">
    <source>
        <dbReference type="ARBA" id="ARBA00023180"/>
    </source>
</evidence>
<dbReference type="Gramene" id="EFJ09591">
    <property type="protein sequence ID" value="EFJ09591"/>
    <property type="gene ID" value="SELMODRAFT_447647"/>
</dbReference>
<keyword evidence="2 9" id="KW-0812">Transmembrane</keyword>
<dbReference type="GO" id="GO:0016020">
    <property type="term" value="C:membrane"/>
    <property type="evidence" value="ECO:0007669"/>
    <property type="project" value="UniProtKB-SubCell"/>
</dbReference>
<dbReference type="InterPro" id="IPR010291">
    <property type="entry name" value="Ion_channel_UNC-93"/>
</dbReference>
<feature type="transmembrane region" description="Helical" evidence="9">
    <location>
        <begin position="463"/>
        <end position="484"/>
    </location>
</feature>
<dbReference type="FunCoup" id="D8T176">
    <property type="interactions" value="1152"/>
</dbReference>
<keyword evidence="3 9" id="KW-1133">Transmembrane helix</keyword>
<feature type="transmembrane region" description="Helical" evidence="9">
    <location>
        <begin position="185"/>
        <end position="205"/>
    </location>
</feature>
<comment type="subcellular location">
    <subcellularLocation>
        <location evidence="1">Membrane</location>
        <topology evidence="1">Multi-pass membrane protein</topology>
    </subcellularLocation>
</comment>
<dbReference type="Gene3D" id="1.20.1250.20">
    <property type="entry name" value="MFS general substrate transporter like domains"/>
    <property type="match status" value="1"/>
</dbReference>
<dbReference type="PANTHER" id="PTHR23294:SF0">
    <property type="entry name" value="UNC93-LIKE PROTEIN MFSD11"/>
    <property type="match status" value="1"/>
</dbReference>
<dbReference type="PANTHER" id="PTHR23294">
    <property type="entry name" value="ET TRANSLATION PRODUCT-RELATED"/>
    <property type="match status" value="1"/>
</dbReference>
<organism evidence="11">
    <name type="scientific">Selaginella moellendorffii</name>
    <name type="common">Spikemoss</name>
    <dbReference type="NCBI Taxonomy" id="88036"/>
    <lineage>
        <taxon>Eukaryota</taxon>
        <taxon>Viridiplantae</taxon>
        <taxon>Streptophyta</taxon>
        <taxon>Embryophyta</taxon>
        <taxon>Tracheophyta</taxon>
        <taxon>Lycopodiopsida</taxon>
        <taxon>Selaginellales</taxon>
        <taxon>Selaginellaceae</taxon>
        <taxon>Selaginella</taxon>
    </lineage>
</organism>
<dbReference type="STRING" id="88036.D8T176"/>
<feature type="transmembrane region" description="Helical" evidence="9">
    <location>
        <begin position="381"/>
        <end position="399"/>
    </location>
</feature>
<evidence type="ECO:0000256" key="1">
    <source>
        <dbReference type="ARBA" id="ARBA00004141"/>
    </source>
</evidence>
<protein>
    <recommendedName>
        <fullName evidence="6">UNC93-like protein MFSD11</fullName>
    </recommendedName>
    <alternativeName>
        <fullName evidence="7">Major facilitator superfamily domain-containing protein 11</fullName>
    </alternativeName>
</protein>
<feature type="transmembrane region" description="Helical" evidence="9">
    <location>
        <begin position="324"/>
        <end position="345"/>
    </location>
</feature>
<dbReference type="AlphaFoldDB" id="D8T176"/>
<evidence type="ECO:0000256" key="6">
    <source>
        <dbReference type="ARBA" id="ARBA00040302"/>
    </source>
</evidence>
<dbReference type="eggNOG" id="KOG3098">
    <property type="taxonomic scope" value="Eukaryota"/>
</dbReference>
<dbReference type="Pfam" id="PF05978">
    <property type="entry name" value="UNC-93"/>
    <property type="match status" value="1"/>
</dbReference>
<feature type="transmembrane region" description="Helical" evidence="9">
    <location>
        <begin position="357"/>
        <end position="374"/>
    </location>
</feature>
<evidence type="ECO:0000256" key="9">
    <source>
        <dbReference type="SAM" id="Phobius"/>
    </source>
</evidence>
<evidence type="ECO:0000256" key="8">
    <source>
        <dbReference type="SAM" id="MobiDB-lite"/>
    </source>
</evidence>
<proteinExistence type="predicted"/>
<dbReference type="KEGG" id="smo:SELMODRAFT_447647"/>
<gene>
    <name evidence="10" type="ORF">SELMODRAFT_447647</name>
</gene>
<accession>D8T176</accession>
<dbReference type="SUPFAM" id="SSF103473">
    <property type="entry name" value="MFS general substrate transporter"/>
    <property type="match status" value="1"/>
</dbReference>
<dbReference type="HOGENOM" id="CLU_535763_0_0_1"/>
<evidence type="ECO:0000256" key="7">
    <source>
        <dbReference type="ARBA" id="ARBA00041910"/>
    </source>
</evidence>
<feature type="transmembrane region" description="Helical" evidence="9">
    <location>
        <begin position="212"/>
        <end position="231"/>
    </location>
</feature>
<dbReference type="EMBL" id="GL377661">
    <property type="protein sequence ID" value="EFJ09591.1"/>
    <property type="molecule type" value="Genomic_DNA"/>
</dbReference>
<reference evidence="10 11" key="1">
    <citation type="journal article" date="2011" name="Science">
        <title>The Selaginella genome identifies genetic changes associated with the evolution of vascular plants.</title>
        <authorList>
            <person name="Banks J.A."/>
            <person name="Nishiyama T."/>
            <person name="Hasebe M."/>
            <person name="Bowman J.L."/>
            <person name="Gribskov M."/>
            <person name="dePamphilis C."/>
            <person name="Albert V.A."/>
            <person name="Aono N."/>
            <person name="Aoyama T."/>
            <person name="Ambrose B.A."/>
            <person name="Ashton N.W."/>
            <person name="Axtell M.J."/>
            <person name="Barker E."/>
            <person name="Barker M.S."/>
            <person name="Bennetzen J.L."/>
            <person name="Bonawitz N.D."/>
            <person name="Chapple C."/>
            <person name="Cheng C."/>
            <person name="Correa L.G."/>
            <person name="Dacre M."/>
            <person name="DeBarry J."/>
            <person name="Dreyer I."/>
            <person name="Elias M."/>
            <person name="Engstrom E.M."/>
            <person name="Estelle M."/>
            <person name="Feng L."/>
            <person name="Finet C."/>
            <person name="Floyd S.K."/>
            <person name="Frommer W.B."/>
            <person name="Fujita T."/>
            <person name="Gramzow L."/>
            <person name="Gutensohn M."/>
            <person name="Harholt J."/>
            <person name="Hattori M."/>
            <person name="Heyl A."/>
            <person name="Hirai T."/>
            <person name="Hiwatashi Y."/>
            <person name="Ishikawa M."/>
            <person name="Iwata M."/>
            <person name="Karol K.G."/>
            <person name="Koehler B."/>
            <person name="Kolukisaoglu U."/>
            <person name="Kubo M."/>
            <person name="Kurata T."/>
            <person name="Lalonde S."/>
            <person name="Li K."/>
            <person name="Li Y."/>
            <person name="Litt A."/>
            <person name="Lyons E."/>
            <person name="Manning G."/>
            <person name="Maruyama T."/>
            <person name="Michael T.P."/>
            <person name="Mikami K."/>
            <person name="Miyazaki S."/>
            <person name="Morinaga S."/>
            <person name="Murata T."/>
            <person name="Mueller-Roeber B."/>
            <person name="Nelson D.R."/>
            <person name="Obara M."/>
            <person name="Oguri Y."/>
            <person name="Olmstead R.G."/>
            <person name="Onodera N."/>
            <person name="Petersen B.L."/>
            <person name="Pils B."/>
            <person name="Prigge M."/>
            <person name="Rensing S.A."/>
            <person name="Riano-Pachon D.M."/>
            <person name="Roberts A.W."/>
            <person name="Sato Y."/>
            <person name="Scheller H.V."/>
            <person name="Schulz B."/>
            <person name="Schulz C."/>
            <person name="Shakirov E.V."/>
            <person name="Shibagaki N."/>
            <person name="Shinohara N."/>
            <person name="Shippen D.E."/>
            <person name="Soerensen I."/>
            <person name="Sotooka R."/>
            <person name="Sugimoto N."/>
            <person name="Sugita M."/>
            <person name="Sumikawa N."/>
            <person name="Tanurdzic M."/>
            <person name="Theissen G."/>
            <person name="Ulvskov P."/>
            <person name="Wakazuki S."/>
            <person name="Weng J.K."/>
            <person name="Willats W.W."/>
            <person name="Wipf D."/>
            <person name="Wolf P.G."/>
            <person name="Yang L."/>
            <person name="Zimmer A.D."/>
            <person name="Zhu Q."/>
            <person name="Mitros T."/>
            <person name="Hellsten U."/>
            <person name="Loque D."/>
            <person name="Otillar R."/>
            <person name="Salamov A."/>
            <person name="Schmutz J."/>
            <person name="Shapiro H."/>
            <person name="Lindquist E."/>
            <person name="Lucas S."/>
            <person name="Rokhsar D."/>
            <person name="Grigoriev I.V."/>
        </authorList>
    </citation>
    <scope>NUCLEOTIDE SEQUENCE [LARGE SCALE GENOMIC DNA]</scope>
</reference>
<feature type="region of interest" description="Disordered" evidence="8">
    <location>
        <begin position="12"/>
        <end position="36"/>
    </location>
</feature>
<evidence type="ECO:0000313" key="10">
    <source>
        <dbReference type="EMBL" id="EFJ09591.1"/>
    </source>
</evidence>
<sequence length="510" mass="54665">MPASILEAPLLGSNHQDHDHDHDHHHHQDDLEENDRFQSRHRQRECCCCSKESRSSPSCNSISTVAKLAASFFCVYSAMDALSEYITSLLPGHLGDKSLFLLQASLCASTLAAPTIVSSIGELRSMMLGGLAHATYLASLVRPNRSIVLGSSVLCGFGASLTWVAQGTFLTKCTPPSKRGLFTGVFWGICSLSSIVGNLAAFMVFRFLSQSAMFGLGSVSATVGVLVLLLVDDVEPSSRAASDDLDKVGHRVDKAEVSGGGEEKVDEESIKCSACLEDLDQDVEKSRTWRTLLPFVLLLPITCYLGCQTAFWSGEFTKLLPANAIGIVLFFTGIGQVIGSFFLSWLSDLLRCGTPTFLVGATASGAGLMACFPLQDHRRISSYEIGCFFGIPFLGAPLLAYVAGLLFGIADGVLTSHVFAITARIFHGHKPEIWAVFNLLGTAGAASTFWIGILFPISKNSGIALQVWIQLAVLLVGSPLYVILDLWSSAKVVKRPALENKSVVAVPVAA</sequence>
<dbReference type="InterPro" id="IPR051617">
    <property type="entry name" value="UNC-93-like_regulator"/>
</dbReference>
<dbReference type="InParanoid" id="D8T176"/>
<keyword evidence="11" id="KW-1185">Reference proteome</keyword>
<evidence type="ECO:0000313" key="11">
    <source>
        <dbReference type="Proteomes" id="UP000001514"/>
    </source>
</evidence>
<feature type="compositionally biased region" description="Basic and acidic residues" evidence="8">
    <location>
        <begin position="15"/>
        <end position="36"/>
    </location>
</feature>
<evidence type="ECO:0000256" key="3">
    <source>
        <dbReference type="ARBA" id="ARBA00022989"/>
    </source>
</evidence>
<dbReference type="Proteomes" id="UP000001514">
    <property type="component" value="Unassembled WGS sequence"/>
</dbReference>
<evidence type="ECO:0000256" key="4">
    <source>
        <dbReference type="ARBA" id="ARBA00023136"/>
    </source>
</evidence>